<organism evidence="2">
    <name type="scientific">Drosophila grimshawi</name>
    <name type="common">Hawaiian fruit fly</name>
    <name type="synonym">Idiomyia grimshawi</name>
    <dbReference type="NCBI Taxonomy" id="7222"/>
    <lineage>
        <taxon>Eukaryota</taxon>
        <taxon>Metazoa</taxon>
        <taxon>Ecdysozoa</taxon>
        <taxon>Arthropoda</taxon>
        <taxon>Hexapoda</taxon>
        <taxon>Insecta</taxon>
        <taxon>Pterygota</taxon>
        <taxon>Neoptera</taxon>
        <taxon>Endopterygota</taxon>
        <taxon>Diptera</taxon>
        <taxon>Brachycera</taxon>
        <taxon>Muscomorpha</taxon>
        <taxon>Ephydroidea</taxon>
        <taxon>Drosophilidae</taxon>
        <taxon>Drosophila</taxon>
        <taxon>Hawaiian Drosophila</taxon>
    </lineage>
</organism>
<protein>
    <submittedName>
        <fullName evidence="1">GH22354</fullName>
    </submittedName>
</protein>
<dbReference type="AlphaFoldDB" id="B4JYS2"/>
<evidence type="ECO:0000313" key="2">
    <source>
        <dbReference type="Proteomes" id="UP000001070"/>
    </source>
</evidence>
<sequence length="73" mass="8551">MAMDSFEYLQRDIISVIWNTNDEFLETLMLIAEFQQKIQKIVLYMPEGVQHGPNSTSDNCDNNVTNNELRHFV</sequence>
<proteinExistence type="predicted"/>
<dbReference type="InParanoid" id="B4JYS2"/>
<gene>
    <name evidence="1" type="primary">Dgri\GH22354</name>
    <name evidence="1" type="ORF">Dgri_GH22354</name>
</gene>
<name>B4JYS2_DROGR</name>
<keyword evidence="2" id="KW-1185">Reference proteome</keyword>
<evidence type="ECO:0000313" key="1">
    <source>
        <dbReference type="EMBL" id="EDV98537.1"/>
    </source>
</evidence>
<dbReference type="Proteomes" id="UP000001070">
    <property type="component" value="Unassembled WGS sequence"/>
</dbReference>
<reference evidence="1 2" key="1">
    <citation type="journal article" date="2007" name="Nature">
        <title>Evolution of genes and genomes on the Drosophila phylogeny.</title>
        <authorList>
            <consortium name="Drosophila 12 Genomes Consortium"/>
            <person name="Clark A.G."/>
            <person name="Eisen M.B."/>
            <person name="Smith D.R."/>
            <person name="Bergman C.M."/>
            <person name="Oliver B."/>
            <person name="Markow T.A."/>
            <person name="Kaufman T.C."/>
            <person name="Kellis M."/>
            <person name="Gelbart W."/>
            <person name="Iyer V.N."/>
            <person name="Pollard D.A."/>
            <person name="Sackton T.B."/>
            <person name="Larracuente A.M."/>
            <person name="Singh N.D."/>
            <person name="Abad J.P."/>
            <person name="Abt D.N."/>
            <person name="Adryan B."/>
            <person name="Aguade M."/>
            <person name="Akashi H."/>
            <person name="Anderson W.W."/>
            <person name="Aquadro C.F."/>
            <person name="Ardell D.H."/>
            <person name="Arguello R."/>
            <person name="Artieri C.G."/>
            <person name="Barbash D.A."/>
            <person name="Barker D."/>
            <person name="Barsanti P."/>
            <person name="Batterham P."/>
            <person name="Batzoglou S."/>
            <person name="Begun D."/>
            <person name="Bhutkar A."/>
            <person name="Blanco E."/>
            <person name="Bosak S.A."/>
            <person name="Bradley R.K."/>
            <person name="Brand A.D."/>
            <person name="Brent M.R."/>
            <person name="Brooks A.N."/>
            <person name="Brown R.H."/>
            <person name="Butlin R.K."/>
            <person name="Caggese C."/>
            <person name="Calvi B.R."/>
            <person name="Bernardo de Carvalho A."/>
            <person name="Caspi A."/>
            <person name="Castrezana S."/>
            <person name="Celniker S.E."/>
            <person name="Chang J.L."/>
            <person name="Chapple C."/>
            <person name="Chatterji S."/>
            <person name="Chinwalla A."/>
            <person name="Civetta A."/>
            <person name="Clifton S.W."/>
            <person name="Comeron J.M."/>
            <person name="Costello J.C."/>
            <person name="Coyne J.A."/>
            <person name="Daub J."/>
            <person name="David R.G."/>
            <person name="Delcher A.L."/>
            <person name="Delehaunty K."/>
            <person name="Do C.B."/>
            <person name="Ebling H."/>
            <person name="Edwards K."/>
            <person name="Eickbush T."/>
            <person name="Evans J.D."/>
            <person name="Filipski A."/>
            <person name="Findeiss S."/>
            <person name="Freyhult E."/>
            <person name="Fulton L."/>
            <person name="Fulton R."/>
            <person name="Garcia A.C."/>
            <person name="Gardiner A."/>
            <person name="Garfield D.A."/>
            <person name="Garvin B.E."/>
            <person name="Gibson G."/>
            <person name="Gilbert D."/>
            <person name="Gnerre S."/>
            <person name="Godfrey J."/>
            <person name="Good R."/>
            <person name="Gotea V."/>
            <person name="Gravely B."/>
            <person name="Greenberg A.J."/>
            <person name="Griffiths-Jones S."/>
            <person name="Gross S."/>
            <person name="Guigo R."/>
            <person name="Gustafson E.A."/>
            <person name="Haerty W."/>
            <person name="Hahn M.W."/>
            <person name="Halligan D.L."/>
            <person name="Halpern A.L."/>
            <person name="Halter G.M."/>
            <person name="Han M.V."/>
            <person name="Heger A."/>
            <person name="Hillier L."/>
            <person name="Hinrichs A.S."/>
            <person name="Holmes I."/>
            <person name="Hoskins R.A."/>
            <person name="Hubisz M.J."/>
            <person name="Hultmark D."/>
            <person name="Huntley M.A."/>
            <person name="Jaffe D.B."/>
            <person name="Jagadeeshan S."/>
            <person name="Jeck W.R."/>
            <person name="Johnson J."/>
            <person name="Jones C.D."/>
            <person name="Jordan W.C."/>
            <person name="Karpen G.H."/>
            <person name="Kataoka E."/>
            <person name="Keightley P.D."/>
            <person name="Kheradpour P."/>
            <person name="Kirkness E.F."/>
            <person name="Koerich L.B."/>
            <person name="Kristiansen K."/>
            <person name="Kudrna D."/>
            <person name="Kulathinal R.J."/>
            <person name="Kumar S."/>
            <person name="Kwok R."/>
            <person name="Lander E."/>
            <person name="Langley C.H."/>
            <person name="Lapoint R."/>
            <person name="Lazzaro B.P."/>
            <person name="Lee S.J."/>
            <person name="Levesque L."/>
            <person name="Li R."/>
            <person name="Lin C.F."/>
            <person name="Lin M.F."/>
            <person name="Lindblad-Toh K."/>
            <person name="Llopart A."/>
            <person name="Long M."/>
            <person name="Low L."/>
            <person name="Lozovsky E."/>
            <person name="Lu J."/>
            <person name="Luo M."/>
            <person name="Machado C.A."/>
            <person name="Makalowski W."/>
            <person name="Marzo M."/>
            <person name="Matsuda M."/>
            <person name="Matzkin L."/>
            <person name="McAllister B."/>
            <person name="McBride C.S."/>
            <person name="McKernan B."/>
            <person name="McKernan K."/>
            <person name="Mendez-Lago M."/>
            <person name="Minx P."/>
            <person name="Mollenhauer M.U."/>
            <person name="Montooth K."/>
            <person name="Mount S.M."/>
            <person name="Mu X."/>
            <person name="Myers E."/>
            <person name="Negre B."/>
            <person name="Newfeld S."/>
            <person name="Nielsen R."/>
            <person name="Noor M.A."/>
            <person name="O'Grady P."/>
            <person name="Pachter L."/>
            <person name="Papaceit M."/>
            <person name="Parisi M.J."/>
            <person name="Parisi M."/>
            <person name="Parts L."/>
            <person name="Pedersen J.S."/>
            <person name="Pesole G."/>
            <person name="Phillippy A.M."/>
            <person name="Ponting C.P."/>
            <person name="Pop M."/>
            <person name="Porcelli D."/>
            <person name="Powell J.R."/>
            <person name="Prohaska S."/>
            <person name="Pruitt K."/>
            <person name="Puig M."/>
            <person name="Quesneville H."/>
            <person name="Ram K.R."/>
            <person name="Rand D."/>
            <person name="Rasmussen M.D."/>
            <person name="Reed L.K."/>
            <person name="Reenan R."/>
            <person name="Reily A."/>
            <person name="Remington K.A."/>
            <person name="Rieger T.T."/>
            <person name="Ritchie M.G."/>
            <person name="Robin C."/>
            <person name="Rogers Y.H."/>
            <person name="Rohde C."/>
            <person name="Rozas J."/>
            <person name="Rubenfield M.J."/>
            <person name="Ruiz A."/>
            <person name="Russo S."/>
            <person name="Salzberg S.L."/>
            <person name="Sanchez-Gracia A."/>
            <person name="Saranga D.J."/>
            <person name="Sato H."/>
            <person name="Schaeffer S.W."/>
            <person name="Schatz M.C."/>
            <person name="Schlenke T."/>
            <person name="Schwartz R."/>
            <person name="Segarra C."/>
            <person name="Singh R.S."/>
            <person name="Sirot L."/>
            <person name="Sirota M."/>
            <person name="Sisneros N.B."/>
            <person name="Smith C.D."/>
            <person name="Smith T.F."/>
            <person name="Spieth J."/>
            <person name="Stage D.E."/>
            <person name="Stark A."/>
            <person name="Stephan W."/>
            <person name="Strausberg R.L."/>
            <person name="Strempel S."/>
            <person name="Sturgill D."/>
            <person name="Sutton G."/>
            <person name="Sutton G.G."/>
            <person name="Tao W."/>
            <person name="Teichmann S."/>
            <person name="Tobari Y.N."/>
            <person name="Tomimura Y."/>
            <person name="Tsolas J.M."/>
            <person name="Valente V.L."/>
            <person name="Venter E."/>
            <person name="Venter J.C."/>
            <person name="Vicario S."/>
            <person name="Vieira F.G."/>
            <person name="Vilella A.J."/>
            <person name="Villasante A."/>
            <person name="Walenz B."/>
            <person name="Wang J."/>
            <person name="Wasserman M."/>
            <person name="Watts T."/>
            <person name="Wilson D."/>
            <person name="Wilson R.K."/>
            <person name="Wing R.A."/>
            <person name="Wolfner M.F."/>
            <person name="Wong A."/>
            <person name="Wong G.K."/>
            <person name="Wu C.I."/>
            <person name="Wu G."/>
            <person name="Yamamoto D."/>
            <person name="Yang H.P."/>
            <person name="Yang S.P."/>
            <person name="Yorke J.A."/>
            <person name="Yoshida K."/>
            <person name="Zdobnov E."/>
            <person name="Zhang P."/>
            <person name="Zhang Y."/>
            <person name="Zimin A.V."/>
            <person name="Baldwin J."/>
            <person name="Abdouelleil A."/>
            <person name="Abdulkadir J."/>
            <person name="Abebe A."/>
            <person name="Abera B."/>
            <person name="Abreu J."/>
            <person name="Acer S.C."/>
            <person name="Aftuck L."/>
            <person name="Alexander A."/>
            <person name="An P."/>
            <person name="Anderson E."/>
            <person name="Anderson S."/>
            <person name="Arachi H."/>
            <person name="Azer M."/>
            <person name="Bachantsang P."/>
            <person name="Barry A."/>
            <person name="Bayul T."/>
            <person name="Berlin A."/>
            <person name="Bessette D."/>
            <person name="Bloom T."/>
            <person name="Blye J."/>
            <person name="Boguslavskiy L."/>
            <person name="Bonnet C."/>
            <person name="Boukhgalter B."/>
            <person name="Bourzgui I."/>
            <person name="Brown A."/>
            <person name="Cahill P."/>
            <person name="Channer S."/>
            <person name="Cheshatsang Y."/>
            <person name="Chuda L."/>
            <person name="Citroen M."/>
            <person name="Collymore A."/>
            <person name="Cooke P."/>
            <person name="Costello M."/>
            <person name="D'Aco K."/>
            <person name="Daza R."/>
            <person name="De Haan G."/>
            <person name="DeGray S."/>
            <person name="DeMaso C."/>
            <person name="Dhargay N."/>
            <person name="Dooley K."/>
            <person name="Dooley E."/>
            <person name="Doricent M."/>
            <person name="Dorje P."/>
            <person name="Dorjee K."/>
            <person name="Dupes A."/>
            <person name="Elong R."/>
            <person name="Falk J."/>
            <person name="Farina A."/>
            <person name="Faro S."/>
            <person name="Ferguson D."/>
            <person name="Fisher S."/>
            <person name="Foley C.D."/>
            <person name="Franke A."/>
            <person name="Friedrich D."/>
            <person name="Gadbois L."/>
            <person name="Gearin G."/>
            <person name="Gearin C.R."/>
            <person name="Giannoukos G."/>
            <person name="Goode T."/>
            <person name="Graham J."/>
            <person name="Grandbois E."/>
            <person name="Grewal S."/>
            <person name="Gyaltsen K."/>
            <person name="Hafez N."/>
            <person name="Hagos B."/>
            <person name="Hall J."/>
            <person name="Henson C."/>
            <person name="Hollinger A."/>
            <person name="Honan T."/>
            <person name="Huard M.D."/>
            <person name="Hughes L."/>
            <person name="Hurhula B."/>
            <person name="Husby M.E."/>
            <person name="Kamat A."/>
            <person name="Kanga B."/>
            <person name="Kashin S."/>
            <person name="Khazanovich D."/>
            <person name="Kisner P."/>
            <person name="Lance K."/>
            <person name="Lara M."/>
            <person name="Lee W."/>
            <person name="Lennon N."/>
            <person name="Letendre F."/>
            <person name="LeVine R."/>
            <person name="Lipovsky A."/>
            <person name="Liu X."/>
            <person name="Liu J."/>
            <person name="Liu S."/>
            <person name="Lokyitsang T."/>
            <person name="Lokyitsang Y."/>
            <person name="Lubonja R."/>
            <person name="Lui A."/>
            <person name="MacDonald P."/>
            <person name="Magnisalis V."/>
            <person name="Maru K."/>
            <person name="Matthews C."/>
            <person name="McCusker W."/>
            <person name="McDonough S."/>
            <person name="Mehta T."/>
            <person name="Meldrim J."/>
            <person name="Meneus L."/>
            <person name="Mihai O."/>
            <person name="Mihalev A."/>
            <person name="Mihova T."/>
            <person name="Mittelman R."/>
            <person name="Mlenga V."/>
            <person name="Montmayeur A."/>
            <person name="Mulrain L."/>
            <person name="Navidi A."/>
            <person name="Naylor J."/>
            <person name="Negash T."/>
            <person name="Nguyen T."/>
            <person name="Nguyen N."/>
            <person name="Nicol R."/>
            <person name="Norbu C."/>
            <person name="Norbu N."/>
            <person name="Novod N."/>
            <person name="O'Neill B."/>
            <person name="Osman S."/>
            <person name="Markiewicz E."/>
            <person name="Oyono O.L."/>
            <person name="Patti C."/>
            <person name="Phunkhang P."/>
            <person name="Pierre F."/>
            <person name="Priest M."/>
            <person name="Raghuraman S."/>
            <person name="Rege F."/>
            <person name="Reyes R."/>
            <person name="Rise C."/>
            <person name="Rogov P."/>
            <person name="Ross K."/>
            <person name="Ryan E."/>
            <person name="Settipalli S."/>
            <person name="Shea T."/>
            <person name="Sherpa N."/>
            <person name="Shi L."/>
            <person name="Shih D."/>
            <person name="Sparrow T."/>
            <person name="Spaulding J."/>
            <person name="Stalker J."/>
            <person name="Stange-Thomann N."/>
            <person name="Stavropoulos S."/>
            <person name="Stone C."/>
            <person name="Strader C."/>
            <person name="Tesfaye S."/>
            <person name="Thomson T."/>
            <person name="Thoulutsang Y."/>
            <person name="Thoulutsang D."/>
            <person name="Topham K."/>
            <person name="Topping I."/>
            <person name="Tsamla T."/>
            <person name="Vassiliev H."/>
            <person name="Vo A."/>
            <person name="Wangchuk T."/>
            <person name="Wangdi T."/>
            <person name="Weiand M."/>
            <person name="Wilkinson J."/>
            <person name="Wilson A."/>
            <person name="Yadav S."/>
            <person name="Young G."/>
            <person name="Yu Q."/>
            <person name="Zembek L."/>
            <person name="Zhong D."/>
            <person name="Zimmer A."/>
            <person name="Zwirko Z."/>
            <person name="Jaffe D.B."/>
            <person name="Alvarez P."/>
            <person name="Brockman W."/>
            <person name="Butler J."/>
            <person name="Chin C."/>
            <person name="Gnerre S."/>
            <person name="Grabherr M."/>
            <person name="Kleber M."/>
            <person name="Mauceli E."/>
            <person name="MacCallum I."/>
        </authorList>
    </citation>
    <scope>NUCLEOTIDE SEQUENCE [LARGE SCALE GENOMIC DNA]</scope>
    <source>
        <strain evidence="2">Tucson 15287-2541.00</strain>
    </source>
</reference>
<dbReference type="EMBL" id="CH916378">
    <property type="protein sequence ID" value="EDV98537.1"/>
    <property type="molecule type" value="Genomic_DNA"/>
</dbReference>
<accession>B4JYS2</accession>
<dbReference type="HOGENOM" id="CLU_2707363_0_0_1"/>